<proteinExistence type="inferred from homology"/>
<comment type="subcellular location">
    <subcellularLocation>
        <location evidence="1">Membrane</location>
        <topology evidence="1">Multi-pass membrane protein</topology>
    </subcellularLocation>
</comment>
<keyword evidence="5 6" id="KW-0472">Membrane</keyword>
<feature type="domain" description="GtrA/DPMS transmembrane" evidence="7">
    <location>
        <begin position="17"/>
        <end position="126"/>
    </location>
</feature>
<evidence type="ECO:0000256" key="1">
    <source>
        <dbReference type="ARBA" id="ARBA00004141"/>
    </source>
</evidence>
<evidence type="ECO:0000256" key="3">
    <source>
        <dbReference type="ARBA" id="ARBA00022692"/>
    </source>
</evidence>
<gene>
    <name evidence="8" type="ORF">FAZ15_12560</name>
</gene>
<feature type="transmembrane region" description="Helical" evidence="6">
    <location>
        <begin position="75"/>
        <end position="94"/>
    </location>
</feature>
<dbReference type="GO" id="GO:0000271">
    <property type="term" value="P:polysaccharide biosynthetic process"/>
    <property type="evidence" value="ECO:0007669"/>
    <property type="project" value="InterPro"/>
</dbReference>
<accession>A0A4U0P0R3</accession>
<comment type="similarity">
    <text evidence="2">Belongs to the GtrA family.</text>
</comment>
<dbReference type="InterPro" id="IPR051401">
    <property type="entry name" value="GtrA_CellWall_Glycosyl"/>
</dbReference>
<evidence type="ECO:0000313" key="8">
    <source>
        <dbReference type="EMBL" id="TJZ60806.1"/>
    </source>
</evidence>
<evidence type="ECO:0000259" key="7">
    <source>
        <dbReference type="Pfam" id="PF04138"/>
    </source>
</evidence>
<comment type="caution">
    <text evidence="8">The sequence shown here is derived from an EMBL/GenBank/DDBJ whole genome shotgun (WGS) entry which is preliminary data.</text>
</comment>
<sequence>MLPKLKEFLKAQLSAFVGGMVDYGIMLFCKEILNFSISTSIVISGAIGAIVNFAINRFWTFKKEEAPVANQLWKFIIVVIGSIILKSQGTPLLSTLTGIDYRITRLMVELVVSLGFNFTLQKYWVFRKIDT</sequence>
<evidence type="ECO:0000256" key="6">
    <source>
        <dbReference type="SAM" id="Phobius"/>
    </source>
</evidence>
<evidence type="ECO:0000313" key="9">
    <source>
        <dbReference type="Proteomes" id="UP000306808"/>
    </source>
</evidence>
<feature type="transmembrane region" description="Helical" evidence="6">
    <location>
        <begin position="32"/>
        <end position="55"/>
    </location>
</feature>
<keyword evidence="9" id="KW-1185">Reference proteome</keyword>
<organism evidence="8 9">
    <name type="scientific">Sphingobacterium olei</name>
    <dbReference type="NCBI Taxonomy" id="2571155"/>
    <lineage>
        <taxon>Bacteria</taxon>
        <taxon>Pseudomonadati</taxon>
        <taxon>Bacteroidota</taxon>
        <taxon>Sphingobacteriia</taxon>
        <taxon>Sphingobacteriales</taxon>
        <taxon>Sphingobacteriaceae</taxon>
        <taxon>Sphingobacterium</taxon>
    </lineage>
</organism>
<protein>
    <submittedName>
        <fullName evidence="8">GtrA family protein</fullName>
    </submittedName>
</protein>
<name>A0A4U0P0R3_9SPHI</name>
<evidence type="ECO:0000256" key="2">
    <source>
        <dbReference type="ARBA" id="ARBA00009399"/>
    </source>
</evidence>
<dbReference type="PANTHER" id="PTHR38459:SF1">
    <property type="entry name" value="PROPHAGE BACTOPRENOL-LINKED GLUCOSE TRANSLOCASE HOMOLOG"/>
    <property type="match status" value="1"/>
</dbReference>
<evidence type="ECO:0000256" key="4">
    <source>
        <dbReference type="ARBA" id="ARBA00022989"/>
    </source>
</evidence>
<dbReference type="AlphaFoldDB" id="A0A4U0P0R3"/>
<dbReference type="EMBL" id="SUME01000004">
    <property type="protein sequence ID" value="TJZ60806.1"/>
    <property type="molecule type" value="Genomic_DNA"/>
</dbReference>
<dbReference type="RefSeq" id="WP_136901646.1">
    <property type="nucleotide sequence ID" value="NZ_SUME01000004.1"/>
</dbReference>
<evidence type="ECO:0000256" key="5">
    <source>
        <dbReference type="ARBA" id="ARBA00023136"/>
    </source>
</evidence>
<dbReference type="Proteomes" id="UP000306808">
    <property type="component" value="Unassembled WGS sequence"/>
</dbReference>
<reference evidence="8 9" key="1">
    <citation type="submission" date="2019-04" db="EMBL/GenBank/DDBJ databases">
        <title>Sphingobacterium olei sp. nov., isolated from oil-contaminated soil.</title>
        <authorList>
            <person name="Liu B."/>
        </authorList>
    </citation>
    <scope>NUCLEOTIDE SEQUENCE [LARGE SCALE GENOMIC DNA]</scope>
    <source>
        <strain evidence="8 9">HAL-9</strain>
    </source>
</reference>
<dbReference type="OrthoDB" id="1448110at2"/>
<keyword evidence="4 6" id="KW-1133">Transmembrane helix</keyword>
<dbReference type="Pfam" id="PF04138">
    <property type="entry name" value="GtrA_DPMS_TM"/>
    <property type="match status" value="1"/>
</dbReference>
<dbReference type="GO" id="GO:0005886">
    <property type="term" value="C:plasma membrane"/>
    <property type="evidence" value="ECO:0007669"/>
    <property type="project" value="TreeGrafter"/>
</dbReference>
<dbReference type="InterPro" id="IPR007267">
    <property type="entry name" value="GtrA_DPMS_TM"/>
</dbReference>
<dbReference type="PANTHER" id="PTHR38459">
    <property type="entry name" value="PROPHAGE BACTOPRENOL-LINKED GLUCOSE TRANSLOCASE HOMOLOG"/>
    <property type="match status" value="1"/>
</dbReference>
<keyword evidence="3 6" id="KW-0812">Transmembrane</keyword>